<dbReference type="SUPFAM" id="SSF55797">
    <property type="entry name" value="PR-1-like"/>
    <property type="match status" value="1"/>
</dbReference>
<feature type="compositionally biased region" description="Polar residues" evidence="1">
    <location>
        <begin position="46"/>
        <end position="59"/>
    </location>
</feature>
<dbReference type="Proteomes" id="UP000581408">
    <property type="component" value="Unassembled WGS sequence"/>
</dbReference>
<accession>A0A838CM27</accession>
<feature type="transmembrane region" description="Helical" evidence="2">
    <location>
        <begin position="7"/>
        <end position="26"/>
    </location>
</feature>
<reference evidence="4 5" key="1">
    <citation type="submission" date="2020-05" db="EMBL/GenBank/DDBJ databases">
        <title>Descriptions of Corynebacterium xxxx sp. nov., Corynebacterium yyyy sp. nov. and Corynebacterium zzzz sp. nov.</title>
        <authorList>
            <person name="Zhang G."/>
        </authorList>
    </citation>
    <scope>NUCLEOTIDE SEQUENCE [LARGE SCALE GENOMIC DNA]</scope>
    <source>
        <strain evidence="5">zg-915</strain>
    </source>
</reference>
<protein>
    <submittedName>
        <fullName evidence="4">CAP domain-containing protein</fullName>
    </submittedName>
</protein>
<evidence type="ECO:0000256" key="2">
    <source>
        <dbReference type="SAM" id="Phobius"/>
    </source>
</evidence>
<dbReference type="InterPro" id="IPR035940">
    <property type="entry name" value="CAP_sf"/>
</dbReference>
<dbReference type="Gene3D" id="3.40.33.10">
    <property type="entry name" value="CAP"/>
    <property type="match status" value="1"/>
</dbReference>
<dbReference type="AlphaFoldDB" id="A0A838CM27"/>
<evidence type="ECO:0000256" key="1">
    <source>
        <dbReference type="SAM" id="MobiDB-lite"/>
    </source>
</evidence>
<keyword evidence="2" id="KW-1133">Transmembrane helix</keyword>
<comment type="caution">
    <text evidence="4">The sequence shown here is derived from an EMBL/GenBank/DDBJ whole genome shotgun (WGS) entry which is preliminary data.</text>
</comment>
<dbReference type="CDD" id="cd05379">
    <property type="entry name" value="CAP_bacterial"/>
    <property type="match status" value="1"/>
</dbReference>
<evidence type="ECO:0000259" key="3">
    <source>
        <dbReference type="Pfam" id="PF00188"/>
    </source>
</evidence>
<dbReference type="InterPro" id="IPR014044">
    <property type="entry name" value="CAP_dom"/>
</dbReference>
<gene>
    <name evidence="4" type="ORF">HMC16_10800</name>
</gene>
<proteinExistence type="predicted"/>
<feature type="domain" description="SCP" evidence="3">
    <location>
        <begin position="113"/>
        <end position="213"/>
    </location>
</feature>
<keyword evidence="2" id="KW-0812">Transmembrane</keyword>
<feature type="region of interest" description="Disordered" evidence="1">
    <location>
        <begin position="33"/>
        <end position="68"/>
    </location>
</feature>
<evidence type="ECO:0000313" key="5">
    <source>
        <dbReference type="Proteomes" id="UP000581408"/>
    </source>
</evidence>
<dbReference type="Pfam" id="PF00188">
    <property type="entry name" value="CAP"/>
    <property type="match status" value="1"/>
</dbReference>
<name>A0A838CM27_9CORY</name>
<sequence>MPNPQQLMQYAGAAVTVIVLIFGLLFGSEDLSSSSTGGDAGAESAPANTGKQSNASAPSNGGRKADADGCVKNSPDYFKCKQENSKIGKKNPGLSPSEIQQAKKDQFDQLVAWRSRDKALKAITYDPSLEATAQRFADELAQTPGDKIWHSKLNTRGLENVAMNPNDYDKFINMFAGSPGHSSAMSNNGRAPKVGIGIAQDPVTGYYYCVQHFADH</sequence>
<evidence type="ECO:0000313" key="4">
    <source>
        <dbReference type="EMBL" id="MBA1836194.1"/>
    </source>
</evidence>
<organism evidence="4 5">
    <name type="scientific">Corynebacterium wankanglinii</name>
    <dbReference type="NCBI Taxonomy" id="2735136"/>
    <lineage>
        <taxon>Bacteria</taxon>
        <taxon>Bacillati</taxon>
        <taxon>Actinomycetota</taxon>
        <taxon>Actinomycetes</taxon>
        <taxon>Mycobacteriales</taxon>
        <taxon>Corynebacteriaceae</taxon>
        <taxon>Corynebacterium</taxon>
    </lineage>
</organism>
<dbReference type="RefSeq" id="WP_181195453.1">
    <property type="nucleotide sequence ID" value="NZ_JABFEE010000015.1"/>
</dbReference>
<dbReference type="EMBL" id="JABFEE010000015">
    <property type="protein sequence ID" value="MBA1836194.1"/>
    <property type="molecule type" value="Genomic_DNA"/>
</dbReference>
<keyword evidence="2" id="KW-0472">Membrane</keyword>